<dbReference type="PANTHER" id="PTHR36919:SF2">
    <property type="entry name" value="BLL6627 PROTEIN"/>
    <property type="match status" value="1"/>
</dbReference>
<dbReference type="Gene3D" id="2.40.128.520">
    <property type="match status" value="1"/>
</dbReference>
<evidence type="ECO:0000259" key="2">
    <source>
        <dbReference type="Pfam" id="PF09917"/>
    </source>
</evidence>
<accession>A0A3B0MSC3</accession>
<dbReference type="OrthoDB" id="9811671at2"/>
<evidence type="ECO:0000256" key="1">
    <source>
        <dbReference type="SAM" id="SignalP"/>
    </source>
</evidence>
<dbReference type="RefSeq" id="WP_121095662.1">
    <property type="nucleotide sequence ID" value="NZ_UIHC01000022.1"/>
</dbReference>
<feature type="chain" id="PRO_5017245307" description="DUF2147 domain-containing protein" evidence="1">
    <location>
        <begin position="21"/>
        <end position="130"/>
    </location>
</feature>
<gene>
    <name evidence="3" type="ORF">ROE7235_02280</name>
</gene>
<proteinExistence type="predicted"/>
<dbReference type="InterPro" id="IPR019223">
    <property type="entry name" value="DUF2147"/>
</dbReference>
<evidence type="ECO:0000313" key="4">
    <source>
        <dbReference type="Proteomes" id="UP000272908"/>
    </source>
</evidence>
<dbReference type="AlphaFoldDB" id="A0A3B0MSC3"/>
<evidence type="ECO:0000313" key="3">
    <source>
        <dbReference type="EMBL" id="SUZ32519.1"/>
    </source>
</evidence>
<sequence length="130" mass="13864">MRRTTLTLAALALTAGPALADPSHGLWKTQPDDNGNYGHVQMQTCSNGRICGGLVAAFGPDGQTVPSDNIGRAIVWDMVADGDGGYDDGKVYAPDRDKTYSAKMELRGNTLGVSGCVFGICRESVWTRQR</sequence>
<organism evidence="3 4">
    <name type="scientific">Roseinatronobacter ekhonensis</name>
    <dbReference type="NCBI Taxonomy" id="254356"/>
    <lineage>
        <taxon>Bacteria</taxon>
        <taxon>Pseudomonadati</taxon>
        <taxon>Pseudomonadota</taxon>
        <taxon>Alphaproteobacteria</taxon>
        <taxon>Rhodobacterales</taxon>
        <taxon>Paracoccaceae</taxon>
        <taxon>Roseinatronobacter</taxon>
    </lineage>
</organism>
<dbReference type="Pfam" id="PF09917">
    <property type="entry name" value="DUF2147"/>
    <property type="match status" value="1"/>
</dbReference>
<name>A0A3B0MSC3_9RHOB</name>
<keyword evidence="1" id="KW-0732">Signal</keyword>
<keyword evidence="4" id="KW-1185">Reference proteome</keyword>
<reference evidence="4" key="1">
    <citation type="submission" date="2018-08" db="EMBL/GenBank/DDBJ databases">
        <authorList>
            <person name="Rodrigo-Torres L."/>
            <person name="Arahal R. D."/>
            <person name="Lucena T."/>
        </authorList>
    </citation>
    <scope>NUCLEOTIDE SEQUENCE [LARGE SCALE GENOMIC DNA]</scope>
    <source>
        <strain evidence="4">CECT 7235</strain>
    </source>
</reference>
<dbReference type="PANTHER" id="PTHR36919">
    <property type="entry name" value="BLR1215 PROTEIN"/>
    <property type="match status" value="1"/>
</dbReference>
<protein>
    <recommendedName>
        <fullName evidence="2">DUF2147 domain-containing protein</fullName>
    </recommendedName>
</protein>
<feature type="signal peptide" evidence="1">
    <location>
        <begin position="1"/>
        <end position="20"/>
    </location>
</feature>
<dbReference type="EMBL" id="UIHC01000022">
    <property type="protein sequence ID" value="SUZ32519.1"/>
    <property type="molecule type" value="Genomic_DNA"/>
</dbReference>
<dbReference type="Proteomes" id="UP000272908">
    <property type="component" value="Unassembled WGS sequence"/>
</dbReference>
<feature type="domain" description="DUF2147" evidence="2">
    <location>
        <begin position="25"/>
        <end position="128"/>
    </location>
</feature>